<feature type="compositionally biased region" description="Basic and acidic residues" evidence="6">
    <location>
        <begin position="462"/>
        <end position="474"/>
    </location>
</feature>
<dbReference type="GO" id="GO:0005654">
    <property type="term" value="C:nucleoplasm"/>
    <property type="evidence" value="ECO:0000318"/>
    <property type="project" value="GO_Central"/>
</dbReference>
<evidence type="ECO:0000259" key="7">
    <source>
        <dbReference type="Pfam" id="PF03066"/>
    </source>
</evidence>
<dbReference type="GO" id="GO:0042273">
    <property type="term" value="P:ribosomal large subunit biogenesis"/>
    <property type="evidence" value="ECO:0000318"/>
    <property type="project" value="GO_Central"/>
</dbReference>
<dbReference type="GO" id="GO:0045944">
    <property type="term" value="P:positive regulation of transcription by RNA polymerase II"/>
    <property type="evidence" value="ECO:0000318"/>
    <property type="project" value="GO_Central"/>
</dbReference>
<feature type="compositionally biased region" description="Acidic residues" evidence="6">
    <location>
        <begin position="436"/>
        <end position="461"/>
    </location>
</feature>
<evidence type="ECO:0000256" key="4">
    <source>
        <dbReference type="ARBA" id="ARBA00023186"/>
    </source>
</evidence>
<dbReference type="Ensembl" id="ENSRNOT00000049187.5">
    <property type="protein sequence ID" value="ENSRNOP00000042297.4"/>
    <property type="gene ID" value="ENSRNOG00000032995.5"/>
</dbReference>
<dbReference type="AlphaFoldDB" id="F7FKF2"/>
<keyword evidence="5" id="KW-0539">Nucleus</keyword>
<dbReference type="Gene3D" id="2.60.120.340">
    <property type="entry name" value="Nucleoplasmin core domain"/>
    <property type="match status" value="1"/>
</dbReference>
<keyword evidence="4" id="KW-0143">Chaperone</keyword>
<reference evidence="8" key="2">
    <citation type="submission" date="2025-08" db="UniProtKB">
        <authorList>
            <consortium name="Ensembl"/>
        </authorList>
    </citation>
    <scope>IDENTIFICATION</scope>
    <source>
        <strain evidence="8">Brown Norway</strain>
    </source>
</reference>
<evidence type="ECO:0000256" key="5">
    <source>
        <dbReference type="ARBA" id="ARBA00023242"/>
    </source>
</evidence>
<dbReference type="InParanoid" id="F7FKF2"/>
<evidence type="ECO:0000256" key="2">
    <source>
        <dbReference type="ARBA" id="ARBA00010744"/>
    </source>
</evidence>
<dbReference type="InterPro" id="IPR024057">
    <property type="entry name" value="Nucleoplasmin_core_dom"/>
</dbReference>
<dbReference type="GO" id="GO:1990904">
    <property type="term" value="C:ribonucleoprotein complex"/>
    <property type="evidence" value="ECO:0000318"/>
    <property type="project" value="GO_Central"/>
</dbReference>
<feature type="domain" description="Nucleoplasmin core" evidence="7">
    <location>
        <begin position="295"/>
        <end position="394"/>
    </location>
</feature>
<dbReference type="GO" id="GO:0003682">
    <property type="term" value="F:chromatin binding"/>
    <property type="evidence" value="ECO:0000318"/>
    <property type="project" value="GO_Central"/>
</dbReference>
<reference evidence="8" key="1">
    <citation type="submission" date="2024-01" db="EMBL/GenBank/DDBJ databases">
        <title>GRCr8: a new rat reference genome assembly contstructed from accurate long reads and long range scaffolding.</title>
        <authorList>
            <person name="Doris P.A."/>
            <person name="Kalbfleisch T."/>
            <person name="Li K."/>
            <person name="Howe K."/>
            <person name="Wood J."/>
        </authorList>
    </citation>
    <scope>NUCLEOTIDE SEQUENCE [LARGE SCALE GENOMIC DNA]</scope>
    <source>
        <strain evidence="8">Brown Norway</strain>
    </source>
</reference>
<dbReference type="AGR" id="RGD:15003999"/>
<dbReference type="GO" id="GO:0005813">
    <property type="term" value="C:centrosome"/>
    <property type="evidence" value="ECO:0000318"/>
    <property type="project" value="GO_Central"/>
</dbReference>
<dbReference type="jPOST" id="F7FKF2"/>
<dbReference type="Proteomes" id="UP000002494">
    <property type="component" value="Chromosome 16"/>
</dbReference>
<feature type="compositionally biased region" description="Polar residues" evidence="6">
    <location>
        <begin position="174"/>
        <end position="196"/>
    </location>
</feature>
<reference evidence="8" key="3">
    <citation type="submission" date="2025-09" db="UniProtKB">
        <authorList>
            <consortium name="Ensembl"/>
        </authorList>
    </citation>
    <scope>IDENTIFICATION</scope>
    <source>
        <strain evidence="8">Brown Norway</strain>
    </source>
</reference>
<sequence>MWYIYTMEYYSAIKNNDFMKFIGKWMELENIILSEFLAQPLRKQLYQVPVIKRFLASAMVSEFSVRSHNETSSYLADPTIPLSSEIILFLLLSRTEASTPCSSSMVSHGLDTWDKGSTEESIEVTLAVTHSIGDIEPEEATFSSRQEPQKACPYKNPFPSSHLPFSEKAKKPPSDTTPSRTSNLRRLNTYSRTVAQPANPGKEGDPTAGKRVRNSSCYRTHMRTNLHICYKYGGGLGPSPECSFVGGSISVSPHGPRLEDPEILPDYKRWTLQSHIPDEDSMDMDMSPLRPQSYLFGCELKADKDYHFKVDNDENEHRLSLGTFSLGAGAKDELHIVEAEAMNYEGSPIKVTLATLKMSVQPTVSLWGFAITPPEVLKLKCGSGPVHISGQHLVAVEEDAESEDEDEEDVKLLGMSGKRSAPRGGNKVPQKKVKLDEDDEDDKDDDDDDDDHDNFDEEETEEKVPVKKSVRDIPAKNAQKSNQNGKGLNPSTPRAPVHLFSARALTQSDETSSQRTCRPSSPISESGIQFLIETIEKPGETHSMLLFGICYVPWHLKKGNISNTQWAQQQVFPPTLPESFPYTGGQTLAGPGASPSIVAQQDHPLLHMQLGVMGQSMYSLGVVEALVGWYCCSYRVASPFSSFNPFSNSSNRDLSYFRLSRSKTQLTTNAGKDVDVEKEEHSFIAGGISNWYDLSGNQSGDSSEN</sequence>
<comment type="similarity">
    <text evidence="2">Belongs to the nucleoplasmin family.</text>
</comment>
<dbReference type="VEuPathDB" id="HostDB:ENSRNOG00000032995"/>
<dbReference type="GO" id="GO:0010824">
    <property type="term" value="P:regulation of centrosome duplication"/>
    <property type="evidence" value="ECO:0000318"/>
    <property type="project" value="GO_Central"/>
</dbReference>
<evidence type="ECO:0000313" key="10">
    <source>
        <dbReference type="RGD" id="15003999"/>
    </source>
</evidence>
<feature type="compositionally biased region" description="Polar residues" evidence="6">
    <location>
        <begin position="478"/>
        <end position="492"/>
    </location>
</feature>
<accession>F7FKF2</accession>
<dbReference type="PANTHER" id="PTHR22747">
    <property type="entry name" value="NUCLEOPLASMIN"/>
    <property type="match status" value="1"/>
</dbReference>
<dbReference type="GO" id="GO:0000055">
    <property type="term" value="P:ribosomal large subunit export from nucleus"/>
    <property type="evidence" value="ECO:0000318"/>
    <property type="project" value="GO_Central"/>
</dbReference>
<organism evidence="8 9">
    <name type="scientific">Rattus norvegicus</name>
    <name type="common">Rat</name>
    <dbReference type="NCBI Taxonomy" id="10116"/>
    <lineage>
        <taxon>Eukaryota</taxon>
        <taxon>Metazoa</taxon>
        <taxon>Chordata</taxon>
        <taxon>Craniata</taxon>
        <taxon>Vertebrata</taxon>
        <taxon>Euteleostomi</taxon>
        <taxon>Mammalia</taxon>
        <taxon>Eutheria</taxon>
        <taxon>Euarchontoglires</taxon>
        <taxon>Glires</taxon>
        <taxon>Rodentia</taxon>
        <taxon>Myomorpha</taxon>
        <taxon>Muroidea</taxon>
        <taxon>Muridae</taxon>
        <taxon>Murinae</taxon>
        <taxon>Rattus</taxon>
    </lineage>
</organism>
<feature type="region of interest" description="Disordered" evidence="6">
    <location>
        <begin position="396"/>
        <end position="495"/>
    </location>
</feature>
<feature type="region of interest" description="Disordered" evidence="6">
    <location>
        <begin position="136"/>
        <end position="212"/>
    </location>
</feature>
<dbReference type="SUPFAM" id="SSF69203">
    <property type="entry name" value="Nucleoplasmin-like core domain"/>
    <property type="match status" value="1"/>
</dbReference>
<dbReference type="GO" id="GO:0000056">
    <property type="term" value="P:ribosomal small subunit export from nucleus"/>
    <property type="evidence" value="ECO:0000318"/>
    <property type="project" value="GO_Central"/>
</dbReference>
<gene>
    <name evidence="8 10" type="primary">AABR07025089.1</name>
</gene>
<comment type="subcellular location">
    <subcellularLocation>
        <location evidence="1">Nucleus</location>
        <location evidence="1">Nucleoplasm</location>
    </subcellularLocation>
</comment>
<dbReference type="GO" id="GO:0005737">
    <property type="term" value="C:cytoplasm"/>
    <property type="evidence" value="ECO:0000318"/>
    <property type="project" value="GO_Central"/>
</dbReference>
<keyword evidence="9" id="KW-1185">Reference proteome</keyword>
<dbReference type="GO" id="GO:0042274">
    <property type="term" value="P:ribosomal small subunit biogenesis"/>
    <property type="evidence" value="ECO:0000318"/>
    <property type="project" value="GO_Central"/>
</dbReference>
<protein>
    <recommendedName>
        <fullName evidence="3">Nucleophosmin</fullName>
    </recommendedName>
</protein>
<dbReference type="STRING" id="10116.ENSRNOP00000042297"/>
<dbReference type="GO" id="GO:0042393">
    <property type="term" value="F:histone binding"/>
    <property type="evidence" value="ECO:0000318"/>
    <property type="project" value="GO_Central"/>
</dbReference>
<dbReference type="OrthoDB" id="9946910at2759"/>
<dbReference type="FunFam" id="2.60.120.340:FF:000001">
    <property type="entry name" value="Nucleophosmin 1"/>
    <property type="match status" value="1"/>
</dbReference>
<dbReference type="PANTHER" id="PTHR22747:SF28">
    <property type="entry name" value="NUCLEOPHOSMIN"/>
    <property type="match status" value="1"/>
</dbReference>
<evidence type="ECO:0000256" key="6">
    <source>
        <dbReference type="SAM" id="MobiDB-lite"/>
    </source>
</evidence>
<dbReference type="GO" id="GO:0003723">
    <property type="term" value="F:RNA binding"/>
    <property type="evidence" value="ECO:0000318"/>
    <property type="project" value="GO_Central"/>
</dbReference>
<dbReference type="GO" id="GO:0005730">
    <property type="term" value="C:nucleolus"/>
    <property type="evidence" value="ECO:0000318"/>
    <property type="project" value="GO_Central"/>
</dbReference>
<proteinExistence type="inferred from homology"/>
<dbReference type="InterPro" id="IPR036824">
    <property type="entry name" value="Nucleoplasmin_core_dom_sf"/>
</dbReference>
<evidence type="ECO:0000313" key="9">
    <source>
        <dbReference type="Proteomes" id="UP000002494"/>
    </source>
</evidence>
<feature type="compositionally biased region" description="Acidic residues" evidence="6">
    <location>
        <begin position="396"/>
        <end position="409"/>
    </location>
</feature>
<dbReference type="HOGENOM" id="CLU_389771_0_0_1"/>
<dbReference type="InterPro" id="IPR004301">
    <property type="entry name" value="Nucleoplasmin"/>
</dbReference>
<dbReference type="RGD" id="15003999">
    <property type="gene designation" value="AABR07025089.1"/>
</dbReference>
<evidence type="ECO:0000313" key="8">
    <source>
        <dbReference type="Ensembl" id="ENSRNOP00000042297.4"/>
    </source>
</evidence>
<dbReference type="GlyGen" id="F7FKF2">
    <property type="glycosylation" value="2 sites"/>
</dbReference>
<name>F7FKF2_RAT</name>
<dbReference type="GeneTree" id="ENSGT00940000164405"/>
<dbReference type="Pfam" id="PF03066">
    <property type="entry name" value="Nucleoplasmin"/>
    <property type="match status" value="1"/>
</dbReference>
<evidence type="ECO:0000256" key="3">
    <source>
        <dbReference type="ARBA" id="ARBA00020749"/>
    </source>
</evidence>
<dbReference type="GO" id="GO:0006338">
    <property type="term" value="P:chromatin remodeling"/>
    <property type="evidence" value="ECO:0000318"/>
    <property type="project" value="GO_Central"/>
</dbReference>
<evidence type="ECO:0000256" key="1">
    <source>
        <dbReference type="ARBA" id="ARBA00004642"/>
    </source>
</evidence>